<dbReference type="EMBL" id="OZ034826">
    <property type="protein sequence ID" value="CAL1681719.1"/>
    <property type="molecule type" value="Genomic_DNA"/>
</dbReference>
<evidence type="ECO:0000256" key="14">
    <source>
        <dbReference type="SAM" id="Coils"/>
    </source>
</evidence>
<dbReference type="SUPFAM" id="SSF143503">
    <property type="entry name" value="PUG domain-like"/>
    <property type="match status" value="1"/>
</dbReference>
<dbReference type="SUPFAM" id="SSF49785">
    <property type="entry name" value="Galactose-binding domain-like"/>
    <property type="match status" value="1"/>
</dbReference>
<dbReference type="GO" id="GO:0000224">
    <property type="term" value="F:peptide-N4-(N-acetyl-beta-glucosaminyl)asparagine amidase activity"/>
    <property type="evidence" value="ECO:0007669"/>
    <property type="project" value="UniProtKB-EC"/>
</dbReference>
<organism evidence="16 17">
    <name type="scientific">Lasius platythorax</name>
    <dbReference type="NCBI Taxonomy" id="488582"/>
    <lineage>
        <taxon>Eukaryota</taxon>
        <taxon>Metazoa</taxon>
        <taxon>Ecdysozoa</taxon>
        <taxon>Arthropoda</taxon>
        <taxon>Hexapoda</taxon>
        <taxon>Insecta</taxon>
        <taxon>Pterygota</taxon>
        <taxon>Neoptera</taxon>
        <taxon>Endopterygota</taxon>
        <taxon>Hymenoptera</taxon>
        <taxon>Apocrita</taxon>
        <taxon>Aculeata</taxon>
        <taxon>Formicoidea</taxon>
        <taxon>Formicidae</taxon>
        <taxon>Formicinae</taxon>
        <taxon>Lasius</taxon>
        <taxon>Lasius</taxon>
    </lineage>
</organism>
<dbReference type="InterPro" id="IPR002931">
    <property type="entry name" value="Transglutaminase-like"/>
</dbReference>
<feature type="domain" description="PAW" evidence="15">
    <location>
        <begin position="423"/>
        <end position="630"/>
    </location>
</feature>
<evidence type="ECO:0000259" key="15">
    <source>
        <dbReference type="PROSITE" id="PS51398"/>
    </source>
</evidence>
<evidence type="ECO:0000256" key="13">
    <source>
        <dbReference type="PROSITE-ProRule" id="PRU00731"/>
    </source>
</evidence>
<evidence type="ECO:0000256" key="8">
    <source>
        <dbReference type="ARBA" id="ARBA00022723"/>
    </source>
</evidence>
<evidence type="ECO:0000256" key="11">
    <source>
        <dbReference type="ARBA" id="ARBA00024870"/>
    </source>
</evidence>
<dbReference type="InterPro" id="IPR008979">
    <property type="entry name" value="Galactose-bd-like_sf"/>
</dbReference>
<comment type="function">
    <text evidence="11">Specifically deglycosylates the denatured form of N-linked glycoproteins in the cytoplasm and assists their proteasome-mediated degradation. Cleaves the beta-aspartyl-glucosamine (GlcNAc) of the glycan and the amide side chain of Asn, converting Asn to Asp. Prefers proteins containing high-mannose over those bearing complex type oligosaccharides. Can recognize misfolded proteins in the endoplasmic reticulum that are exported to the cytosol to be destroyed and deglycosylate them, while it has no activity toward native proteins. Deglycosylation is a prerequisite for subsequent proteasome-mediated degradation of some, but not all, misfolded glycoproteins.</text>
</comment>
<dbReference type="SUPFAM" id="SSF54001">
    <property type="entry name" value="Cysteine proteinases"/>
    <property type="match status" value="1"/>
</dbReference>
<dbReference type="Gene3D" id="1.20.58.2190">
    <property type="match status" value="1"/>
</dbReference>
<dbReference type="GO" id="GO:0005829">
    <property type="term" value="C:cytosol"/>
    <property type="evidence" value="ECO:0007669"/>
    <property type="project" value="TreeGrafter"/>
</dbReference>
<dbReference type="Pfam" id="PF01841">
    <property type="entry name" value="Transglut_core"/>
    <property type="match status" value="1"/>
</dbReference>
<evidence type="ECO:0000256" key="1">
    <source>
        <dbReference type="ARBA" id="ARBA00001650"/>
    </source>
</evidence>
<evidence type="ECO:0000256" key="6">
    <source>
        <dbReference type="ARBA" id="ARBA00018546"/>
    </source>
</evidence>
<dbReference type="PROSITE" id="PS51398">
    <property type="entry name" value="PAW"/>
    <property type="match status" value="1"/>
</dbReference>
<dbReference type="Pfam" id="PF09409">
    <property type="entry name" value="PUB"/>
    <property type="match status" value="1"/>
</dbReference>
<protein>
    <recommendedName>
        <fullName evidence="6">Peptide-N(4)-(N-acetyl-beta-glucosaminyl)asparagine amidase</fullName>
        <ecNumber evidence="5">3.5.1.52</ecNumber>
    </recommendedName>
    <alternativeName>
        <fullName evidence="12">Peptide:N-glycanase</fullName>
    </alternativeName>
</protein>
<dbReference type="GO" id="GO:0005634">
    <property type="term" value="C:nucleus"/>
    <property type="evidence" value="ECO:0007669"/>
    <property type="project" value="TreeGrafter"/>
</dbReference>
<comment type="similarity">
    <text evidence="4 13">Belongs to the transglutaminase-like superfamily. PNGase family.</text>
</comment>
<dbReference type="Gene3D" id="3.10.620.30">
    <property type="match status" value="1"/>
</dbReference>
<keyword evidence="10" id="KW-0862">Zinc</keyword>
<dbReference type="GO" id="GO:0046872">
    <property type="term" value="F:metal ion binding"/>
    <property type="evidence" value="ECO:0007669"/>
    <property type="project" value="UniProtKB-KW"/>
</dbReference>
<comment type="catalytic activity">
    <reaction evidence="1">
        <text>Hydrolysis of an N(4)-(acetyl-beta-D-glucosaminyl)asparagine residue in which the glucosamine residue may be further glycosylated, to yield a (substituted) N-acetyl-beta-D-glucosaminylamine and a peptide containing an aspartate residue.</text>
        <dbReference type="EC" id="3.5.1.52"/>
    </reaction>
</comment>
<dbReference type="PANTHER" id="PTHR12143">
    <property type="entry name" value="PEPTIDE N-GLYCANASE PNGASE -RELATED"/>
    <property type="match status" value="1"/>
</dbReference>
<evidence type="ECO:0000256" key="10">
    <source>
        <dbReference type="ARBA" id="ARBA00022833"/>
    </source>
</evidence>
<dbReference type="Proteomes" id="UP001497644">
    <property type="component" value="Chromosome 3"/>
</dbReference>
<dbReference type="GO" id="GO:0006516">
    <property type="term" value="P:glycoprotein catabolic process"/>
    <property type="evidence" value="ECO:0007669"/>
    <property type="project" value="InterPro"/>
</dbReference>
<keyword evidence="14" id="KW-0175">Coiled coil</keyword>
<accession>A0AAV2NNF3</accession>
<comment type="subcellular location">
    <subcellularLocation>
        <location evidence="3">Cytoplasm</location>
    </subcellularLocation>
</comment>
<evidence type="ECO:0000313" key="16">
    <source>
        <dbReference type="EMBL" id="CAL1681719.1"/>
    </source>
</evidence>
<evidence type="ECO:0000256" key="9">
    <source>
        <dbReference type="ARBA" id="ARBA00022801"/>
    </source>
</evidence>
<proteinExistence type="inferred from homology"/>
<gene>
    <name evidence="16" type="ORF">LPLAT_LOCUS7677</name>
</gene>
<dbReference type="InterPro" id="IPR038680">
    <property type="entry name" value="PAW_sf"/>
</dbReference>
<dbReference type="InterPro" id="IPR050883">
    <property type="entry name" value="PNGase"/>
</dbReference>
<evidence type="ECO:0000256" key="5">
    <source>
        <dbReference type="ARBA" id="ARBA00012158"/>
    </source>
</evidence>
<evidence type="ECO:0000256" key="7">
    <source>
        <dbReference type="ARBA" id="ARBA00022490"/>
    </source>
</evidence>
<dbReference type="InterPro" id="IPR038765">
    <property type="entry name" value="Papain-like_cys_pep_sf"/>
</dbReference>
<keyword evidence="7" id="KW-0963">Cytoplasm</keyword>
<name>A0AAV2NNF3_9HYME</name>
<sequence length="632" mass="73412">MYEPQSNMESLERCVKSLEENENDVREEARKALLNICRNVLRSPNNDESREVRLDDEVVVEKLLPAVGAMECLFDVGYVEDGERIFLPRNASLSKLQNLSKLLSTVSEKKSATKYTEESSTGQRTFFNRISGHYHGVMHYEDPDLQRKARSVIPIAQLEIAAMTKMRDLQKAYKFSNARETTSSTQFEAELIAKDLLLVELLHWFKHDFFKWVNSPRCSICSAECVYESVVPSTNRRCSRIELHKCEKCNVVVEFPRYSHPEPLLTLRRGRCGEWANVFTLLCRSLGYDARFICDETDHVWTEIWSASSKGWTHVDPCENVIDKPLMYEKGWKKKLTYIIAYSKDEVQDVTWRYTRDLEAVMKRRKTCTEQSLRQFLRSLNDQRQNSPNYSHTRREYVIKRNLLELADMLYIPSLQNENSDETYEGRTSGSLAWRLARGEIAQANVEKGYIWDVSKYGQSFELQYNIVKDIYHVVHNDGTILEQKSGWQEGISTTDGGIFRKVESDWKMVYLARSPQAQRGCIKWTFEITNPELYLEMFSLKTRSEVFHEASVSWKIEAIFSDDKVIVIPISNCNSFYTEEVRKAVRLDMIVTLSGGQGELAWQHAQLFRQSLESIKEASMIISIQLKNRCT</sequence>
<evidence type="ECO:0000256" key="4">
    <source>
        <dbReference type="ARBA" id="ARBA00009390"/>
    </source>
</evidence>
<keyword evidence="9" id="KW-0378">Hydrolase</keyword>
<dbReference type="Pfam" id="PF04721">
    <property type="entry name" value="PAW"/>
    <property type="match status" value="1"/>
</dbReference>
<keyword evidence="17" id="KW-1185">Reference proteome</keyword>
<dbReference type="PANTHER" id="PTHR12143:SF19">
    <property type="entry name" value="PEPTIDE-N(4)-(N-ACETYL-BETA-GLUCOSAMINYL)ASPARAGINE AMIDASE"/>
    <property type="match status" value="1"/>
</dbReference>
<dbReference type="InterPro" id="IPR036339">
    <property type="entry name" value="PUB-like_dom_sf"/>
</dbReference>
<evidence type="ECO:0000256" key="3">
    <source>
        <dbReference type="ARBA" id="ARBA00004496"/>
    </source>
</evidence>
<dbReference type="SMART" id="SM00613">
    <property type="entry name" value="PAW"/>
    <property type="match status" value="1"/>
</dbReference>
<feature type="coiled-coil region" evidence="14">
    <location>
        <begin position="8"/>
        <end position="35"/>
    </location>
</feature>
<dbReference type="AlphaFoldDB" id="A0AAV2NNF3"/>
<dbReference type="InterPro" id="IPR006588">
    <property type="entry name" value="Peptide_N_glycanase_PAW_dom"/>
</dbReference>
<keyword evidence="8" id="KW-0479">Metal-binding</keyword>
<dbReference type="EC" id="3.5.1.52" evidence="5"/>
<reference evidence="16" key="1">
    <citation type="submission" date="2024-04" db="EMBL/GenBank/DDBJ databases">
        <authorList>
            <consortium name="Molecular Ecology Group"/>
        </authorList>
    </citation>
    <scope>NUCLEOTIDE SEQUENCE</scope>
</reference>
<dbReference type="Gene3D" id="2.20.25.10">
    <property type="match status" value="1"/>
</dbReference>
<evidence type="ECO:0000313" key="17">
    <source>
        <dbReference type="Proteomes" id="UP001497644"/>
    </source>
</evidence>
<dbReference type="SMART" id="SM00460">
    <property type="entry name" value="TGc"/>
    <property type="match status" value="1"/>
</dbReference>
<evidence type="ECO:0000256" key="12">
    <source>
        <dbReference type="ARBA" id="ARBA00032901"/>
    </source>
</evidence>
<evidence type="ECO:0000256" key="2">
    <source>
        <dbReference type="ARBA" id="ARBA00001947"/>
    </source>
</evidence>
<dbReference type="InterPro" id="IPR018997">
    <property type="entry name" value="PUB_domain"/>
</dbReference>
<comment type="cofactor">
    <cofactor evidence="2">
        <name>Zn(2+)</name>
        <dbReference type="ChEBI" id="CHEBI:29105"/>
    </cofactor>
</comment>
<dbReference type="Gene3D" id="2.60.120.1020">
    <property type="entry name" value="Peptide N glycanase, PAW domain"/>
    <property type="match status" value="1"/>
</dbReference>